<dbReference type="EMBL" id="AP024355">
    <property type="protein sequence ID" value="BCR06770.1"/>
    <property type="molecule type" value="Genomic_DNA"/>
</dbReference>
<protein>
    <submittedName>
        <fullName evidence="2">Uncharacterized protein</fullName>
    </submittedName>
</protein>
<keyword evidence="3" id="KW-1185">Reference proteome</keyword>
<gene>
    <name evidence="2" type="ORF">DESUT3_38390</name>
</gene>
<reference evidence="2 3" key="1">
    <citation type="journal article" date="2016" name="C (Basel)">
        <title>Selective Growth of and Electricity Production by Marine Exoelectrogenic Bacteria in Self-Aggregated Hydrogel of Microbially Reduced Graphene Oxide.</title>
        <authorList>
            <person name="Yoshida N."/>
            <person name="Goto Y."/>
            <person name="Miyata Y."/>
        </authorList>
    </citation>
    <scope>NUCLEOTIDE SEQUENCE [LARGE SCALE GENOMIC DNA]</scope>
    <source>
        <strain evidence="2 3">NIT-T3</strain>
    </source>
</reference>
<evidence type="ECO:0000256" key="1">
    <source>
        <dbReference type="SAM" id="MobiDB-lite"/>
    </source>
</evidence>
<feature type="compositionally biased region" description="Low complexity" evidence="1">
    <location>
        <begin position="58"/>
        <end position="70"/>
    </location>
</feature>
<dbReference type="RefSeq" id="WP_221250152.1">
    <property type="nucleotide sequence ID" value="NZ_AP024355.1"/>
</dbReference>
<reference evidence="2 3" key="2">
    <citation type="journal article" date="2021" name="Int. J. Syst. Evol. Microbiol.">
        <title>Isolation and Polyphasic Characterization of Desulfuromonas versatilis sp. Nov., an Electrogenic Bacteria Capable of Versatile Metabolism Isolated from a Graphene Oxide-Reducing Enrichment Culture.</title>
        <authorList>
            <person name="Xie L."/>
            <person name="Yoshida N."/>
            <person name="Ishii S."/>
            <person name="Meng L."/>
        </authorList>
    </citation>
    <scope>NUCLEOTIDE SEQUENCE [LARGE SCALE GENOMIC DNA]</scope>
    <source>
        <strain evidence="2 3">NIT-T3</strain>
    </source>
</reference>
<name>A0ABN6E343_9BACT</name>
<feature type="region of interest" description="Disordered" evidence="1">
    <location>
        <begin position="51"/>
        <end position="70"/>
    </location>
</feature>
<accession>A0ABN6E343</accession>
<proteinExistence type="predicted"/>
<evidence type="ECO:0000313" key="2">
    <source>
        <dbReference type="EMBL" id="BCR06770.1"/>
    </source>
</evidence>
<dbReference type="Proteomes" id="UP001319827">
    <property type="component" value="Chromosome"/>
</dbReference>
<evidence type="ECO:0000313" key="3">
    <source>
        <dbReference type="Proteomes" id="UP001319827"/>
    </source>
</evidence>
<organism evidence="2 3">
    <name type="scientific">Desulfuromonas versatilis</name>
    <dbReference type="NCBI Taxonomy" id="2802975"/>
    <lineage>
        <taxon>Bacteria</taxon>
        <taxon>Pseudomonadati</taxon>
        <taxon>Thermodesulfobacteriota</taxon>
        <taxon>Desulfuromonadia</taxon>
        <taxon>Desulfuromonadales</taxon>
        <taxon>Desulfuromonadaceae</taxon>
        <taxon>Desulfuromonas</taxon>
    </lineage>
</organism>
<sequence>MDRKEFARCCQAIEDGVEVYLENIASHETGKVLFCTTDQFRVEVAGQRQAWQPESCEESSSSTESPHGNL</sequence>